<feature type="chain" id="PRO_5016702531" evidence="1">
    <location>
        <begin position="20"/>
        <end position="182"/>
    </location>
</feature>
<protein>
    <submittedName>
        <fullName evidence="2">Uncharacterized protein</fullName>
    </submittedName>
</protein>
<evidence type="ECO:0000313" key="2">
    <source>
        <dbReference type="EMBL" id="RAR01446.1"/>
    </source>
</evidence>
<evidence type="ECO:0000256" key="1">
    <source>
        <dbReference type="SAM" id="SignalP"/>
    </source>
</evidence>
<reference evidence="3" key="1">
    <citation type="submission" date="2018-05" db="EMBL/GenBank/DDBJ databases">
        <title>Draft genome sequence of Stemphylium lycopersici strain CIDEFI 213.</title>
        <authorList>
            <person name="Medina R."/>
            <person name="Franco M.E.E."/>
            <person name="Lucentini C.G."/>
            <person name="Saparrat M.C.N."/>
            <person name="Balatti P.A."/>
        </authorList>
    </citation>
    <scope>NUCLEOTIDE SEQUENCE [LARGE SCALE GENOMIC DNA]</scope>
    <source>
        <strain evidence="3">CIDEFI 213</strain>
    </source>
</reference>
<organism evidence="2 3">
    <name type="scientific">Stemphylium lycopersici</name>
    <name type="common">Tomato gray leaf spot disease fungus</name>
    <name type="synonym">Thyrospora lycopersici</name>
    <dbReference type="NCBI Taxonomy" id="183478"/>
    <lineage>
        <taxon>Eukaryota</taxon>
        <taxon>Fungi</taxon>
        <taxon>Dikarya</taxon>
        <taxon>Ascomycota</taxon>
        <taxon>Pezizomycotina</taxon>
        <taxon>Dothideomycetes</taxon>
        <taxon>Pleosporomycetidae</taxon>
        <taxon>Pleosporales</taxon>
        <taxon>Pleosporineae</taxon>
        <taxon>Pleosporaceae</taxon>
        <taxon>Stemphylium</taxon>
    </lineage>
</organism>
<dbReference type="EMBL" id="QGDH01000270">
    <property type="protein sequence ID" value="RAR01446.1"/>
    <property type="molecule type" value="Genomic_DNA"/>
</dbReference>
<evidence type="ECO:0000313" key="3">
    <source>
        <dbReference type="Proteomes" id="UP000249619"/>
    </source>
</evidence>
<dbReference type="Proteomes" id="UP000249619">
    <property type="component" value="Unassembled WGS sequence"/>
</dbReference>
<accession>A0A364MSV6</accession>
<dbReference type="OrthoDB" id="5176208at2759"/>
<comment type="caution">
    <text evidence="2">The sequence shown here is derived from an EMBL/GenBank/DDBJ whole genome shotgun (WGS) entry which is preliminary data.</text>
</comment>
<gene>
    <name evidence="2" type="ORF">DDE83_008905</name>
</gene>
<keyword evidence="1" id="KW-0732">Signal</keyword>
<name>A0A364MSV6_STELY</name>
<proteinExistence type="predicted"/>
<feature type="signal peptide" evidence="1">
    <location>
        <begin position="1"/>
        <end position="19"/>
    </location>
</feature>
<dbReference type="STRING" id="183478.A0A364MSV6"/>
<dbReference type="AlphaFoldDB" id="A0A364MSV6"/>
<sequence>MHALSLSILLVSLLGVAQAISMIDYSPSCDVEPNFAHWYSELLRNNETPNITTEYTRFFAPNGSLVVLGAVSTGAEAILASRRAMLPADGSVVWNHFPNTTVIASESSTEKVYQVSGVLETTTPVDGRCTSTYFQTLFTLEKNETTKAPNLVPQHGGLLIYNGFSINSSTTPCSKGTGLAQY</sequence>
<keyword evidence="3" id="KW-1185">Reference proteome</keyword>